<gene>
    <name evidence="3" type="ORF">LENED_009475</name>
</gene>
<sequence length="297" mass="31726">MPASVGTVKSLGASSYILQKNFSFSIALFHADPDLSVGNTSLVPLPSNDFLLFTTLITALLRTLIAAVISTLIFRDPWIYAAGAAPPIDLAVALFAATHGHRNRKKQRQERPPKTADEIGAHPTPVSRFVPDATAVRASFSLASDAPVASTSYVGLHDDGEEGERRTWSLKELVGPRSLHQFSLIEAVPGTTVPIADAERRVIALVVYPDDAGILKCAEEAAELIREEGKKASFASKHVNGRRGDFAALNAGVAHGGGRVKPANIVHNEVNRNVLNRLVTSGPFQRLSGYATGSSLY</sequence>
<evidence type="ECO:0000256" key="1">
    <source>
        <dbReference type="SAM" id="MobiDB-lite"/>
    </source>
</evidence>
<feature type="compositionally biased region" description="Basic and acidic residues" evidence="1">
    <location>
        <begin position="109"/>
        <end position="120"/>
    </location>
</feature>
<evidence type="ECO:0000313" key="4">
    <source>
        <dbReference type="Proteomes" id="UP000188533"/>
    </source>
</evidence>
<dbReference type="AlphaFoldDB" id="A0A1Q3EJY4"/>
<feature type="region of interest" description="Disordered" evidence="1">
    <location>
        <begin position="101"/>
        <end position="125"/>
    </location>
</feature>
<dbReference type="STRING" id="5353.A0A1Q3EJY4"/>
<proteinExistence type="predicted"/>
<keyword evidence="2" id="KW-0812">Transmembrane</keyword>
<name>A0A1Q3EJY4_LENED</name>
<feature type="transmembrane region" description="Helical" evidence="2">
    <location>
        <begin position="50"/>
        <end position="73"/>
    </location>
</feature>
<evidence type="ECO:0000313" key="3">
    <source>
        <dbReference type="EMBL" id="GAW07479.1"/>
    </source>
</evidence>
<keyword evidence="2" id="KW-1133">Transmembrane helix</keyword>
<reference evidence="3 4" key="1">
    <citation type="submission" date="2016-08" db="EMBL/GenBank/DDBJ databases">
        <authorList>
            <consortium name="Lentinula edodes genome sequencing consortium"/>
            <person name="Sakamoto Y."/>
            <person name="Nakade K."/>
            <person name="Sato S."/>
            <person name="Yoshida Y."/>
            <person name="Miyazaki K."/>
            <person name="Natsume S."/>
            <person name="Konno N."/>
        </authorList>
    </citation>
    <scope>NUCLEOTIDE SEQUENCE [LARGE SCALE GENOMIC DNA]</scope>
    <source>
        <strain evidence="3 4">NBRC 111202</strain>
    </source>
</reference>
<dbReference type="Proteomes" id="UP000188533">
    <property type="component" value="Unassembled WGS sequence"/>
</dbReference>
<dbReference type="EMBL" id="BDGU01000460">
    <property type="protein sequence ID" value="GAW07479.1"/>
    <property type="molecule type" value="Genomic_DNA"/>
</dbReference>
<keyword evidence="4" id="KW-1185">Reference proteome</keyword>
<organism evidence="3 4">
    <name type="scientific">Lentinula edodes</name>
    <name type="common">Shiitake mushroom</name>
    <name type="synonym">Lentinus edodes</name>
    <dbReference type="NCBI Taxonomy" id="5353"/>
    <lineage>
        <taxon>Eukaryota</taxon>
        <taxon>Fungi</taxon>
        <taxon>Dikarya</taxon>
        <taxon>Basidiomycota</taxon>
        <taxon>Agaricomycotina</taxon>
        <taxon>Agaricomycetes</taxon>
        <taxon>Agaricomycetidae</taxon>
        <taxon>Agaricales</taxon>
        <taxon>Marasmiineae</taxon>
        <taxon>Omphalotaceae</taxon>
        <taxon>Lentinula</taxon>
    </lineage>
</organism>
<evidence type="ECO:0000256" key="2">
    <source>
        <dbReference type="SAM" id="Phobius"/>
    </source>
</evidence>
<accession>A0A1Q3EJY4</accession>
<feature type="transmembrane region" description="Helical" evidence="2">
    <location>
        <begin position="79"/>
        <end position="98"/>
    </location>
</feature>
<keyword evidence="2" id="KW-0472">Membrane</keyword>
<protein>
    <submittedName>
        <fullName evidence="3">Protein</fullName>
    </submittedName>
</protein>
<comment type="caution">
    <text evidence="3">The sequence shown here is derived from an EMBL/GenBank/DDBJ whole genome shotgun (WGS) entry which is preliminary data.</text>
</comment>
<reference evidence="3 4" key="2">
    <citation type="submission" date="2017-02" db="EMBL/GenBank/DDBJ databases">
        <title>A genome survey and senescence transcriptome analysis in Lentinula edodes.</title>
        <authorList>
            <person name="Sakamoto Y."/>
            <person name="Nakade K."/>
            <person name="Sato S."/>
            <person name="Yoshida Y."/>
            <person name="Miyazaki K."/>
            <person name="Natsume S."/>
            <person name="Konno N."/>
        </authorList>
    </citation>
    <scope>NUCLEOTIDE SEQUENCE [LARGE SCALE GENOMIC DNA]</scope>
    <source>
        <strain evidence="3 4">NBRC 111202</strain>
    </source>
</reference>